<dbReference type="PROSITE" id="PS50822">
    <property type="entry name" value="PIWI"/>
    <property type="match status" value="1"/>
</dbReference>
<dbReference type="AlphaFoldDB" id="A0A3L6QCR4"/>
<comment type="caution">
    <text evidence="4">The sequence shown here is derived from an EMBL/GenBank/DDBJ whole genome shotgun (WGS) entry which is preliminary data.</text>
</comment>
<dbReference type="SUPFAM" id="SSF53098">
    <property type="entry name" value="Ribonuclease H-like"/>
    <property type="match status" value="1"/>
</dbReference>
<dbReference type="InterPro" id="IPR012337">
    <property type="entry name" value="RNaseH-like_sf"/>
</dbReference>
<dbReference type="STRING" id="4540.A0A3L6QCR4"/>
<dbReference type="InterPro" id="IPR036397">
    <property type="entry name" value="RNaseH_sf"/>
</dbReference>
<evidence type="ECO:0000256" key="1">
    <source>
        <dbReference type="ARBA" id="ARBA00008201"/>
    </source>
</evidence>
<protein>
    <recommendedName>
        <fullName evidence="3">Piwi domain-containing protein</fullName>
    </recommendedName>
</protein>
<evidence type="ECO:0000259" key="3">
    <source>
        <dbReference type="PROSITE" id="PS50822"/>
    </source>
</evidence>
<dbReference type="FunFam" id="3.40.50.2300:FF:000110">
    <property type="entry name" value="Argonaute 10"/>
    <property type="match status" value="1"/>
</dbReference>
<evidence type="ECO:0000313" key="5">
    <source>
        <dbReference type="Proteomes" id="UP000275267"/>
    </source>
</evidence>
<dbReference type="Pfam" id="PF16486">
    <property type="entry name" value="ArgoN"/>
    <property type="match status" value="1"/>
</dbReference>
<dbReference type="PANTHER" id="PTHR22891">
    <property type="entry name" value="EUKARYOTIC TRANSLATION INITIATION FACTOR 2C"/>
    <property type="match status" value="1"/>
</dbReference>
<feature type="domain" description="Piwi" evidence="3">
    <location>
        <begin position="278"/>
        <end position="563"/>
    </location>
</feature>
<dbReference type="Gene3D" id="3.30.420.10">
    <property type="entry name" value="Ribonuclease H-like superfamily/Ribonuclease H"/>
    <property type="match status" value="2"/>
</dbReference>
<dbReference type="GO" id="GO:0003676">
    <property type="term" value="F:nucleic acid binding"/>
    <property type="evidence" value="ECO:0007669"/>
    <property type="project" value="InterPro"/>
</dbReference>
<dbReference type="OrthoDB" id="10252740at2759"/>
<dbReference type="Gene3D" id="3.40.50.2300">
    <property type="match status" value="1"/>
</dbReference>
<evidence type="ECO:0000256" key="2">
    <source>
        <dbReference type="ARBA" id="ARBA00023158"/>
    </source>
</evidence>
<dbReference type="Proteomes" id="UP000275267">
    <property type="component" value="Unassembled WGS sequence"/>
</dbReference>
<dbReference type="InterPro" id="IPR032474">
    <property type="entry name" value="Argonaute_N"/>
</dbReference>
<organism evidence="4 5">
    <name type="scientific">Panicum miliaceum</name>
    <name type="common">Proso millet</name>
    <name type="synonym">Broomcorn millet</name>
    <dbReference type="NCBI Taxonomy" id="4540"/>
    <lineage>
        <taxon>Eukaryota</taxon>
        <taxon>Viridiplantae</taxon>
        <taxon>Streptophyta</taxon>
        <taxon>Embryophyta</taxon>
        <taxon>Tracheophyta</taxon>
        <taxon>Spermatophyta</taxon>
        <taxon>Magnoliopsida</taxon>
        <taxon>Liliopsida</taxon>
        <taxon>Poales</taxon>
        <taxon>Poaceae</taxon>
        <taxon>PACMAD clade</taxon>
        <taxon>Panicoideae</taxon>
        <taxon>Panicodae</taxon>
        <taxon>Paniceae</taxon>
        <taxon>Panicinae</taxon>
        <taxon>Panicum</taxon>
        <taxon>Panicum sect. Panicum</taxon>
    </lineage>
</organism>
<dbReference type="EMBL" id="PQIB02000012">
    <property type="protein sequence ID" value="RLM78498.1"/>
    <property type="molecule type" value="Genomic_DNA"/>
</dbReference>
<reference evidence="5" key="1">
    <citation type="journal article" date="2019" name="Nat. Commun.">
        <title>The genome of broomcorn millet.</title>
        <authorList>
            <person name="Zou C."/>
            <person name="Miki D."/>
            <person name="Li D."/>
            <person name="Tang Q."/>
            <person name="Xiao L."/>
            <person name="Rajput S."/>
            <person name="Deng P."/>
            <person name="Jia W."/>
            <person name="Huang R."/>
            <person name="Zhang M."/>
            <person name="Sun Y."/>
            <person name="Hu J."/>
            <person name="Fu X."/>
            <person name="Schnable P.S."/>
            <person name="Li F."/>
            <person name="Zhang H."/>
            <person name="Feng B."/>
            <person name="Zhu X."/>
            <person name="Liu R."/>
            <person name="Schnable J.C."/>
            <person name="Zhu J.-K."/>
            <person name="Zhang H."/>
        </authorList>
    </citation>
    <scope>NUCLEOTIDE SEQUENCE [LARGE SCALE GENOMIC DNA]</scope>
</reference>
<dbReference type="SMART" id="SM00950">
    <property type="entry name" value="Piwi"/>
    <property type="match status" value="1"/>
</dbReference>
<comment type="similarity">
    <text evidence="1">Belongs to the argonaute family. Ago subfamily.</text>
</comment>
<accession>A0A3L6QCR4</accession>
<dbReference type="GO" id="GO:0031047">
    <property type="term" value="P:regulatory ncRNA-mediated gene silencing"/>
    <property type="evidence" value="ECO:0007669"/>
    <property type="project" value="UniProtKB-KW"/>
</dbReference>
<name>A0A3L6QCR4_PANMI</name>
<dbReference type="InterPro" id="IPR032473">
    <property type="entry name" value="Argonaute_Mid_dom"/>
</dbReference>
<keyword evidence="2" id="KW-0943">RNA-mediated gene silencing</keyword>
<dbReference type="InterPro" id="IPR003165">
    <property type="entry name" value="Piwi"/>
</dbReference>
<keyword evidence="5" id="KW-1185">Reference proteome</keyword>
<dbReference type="Pfam" id="PF02171">
    <property type="entry name" value="Piwi"/>
    <property type="match status" value="2"/>
</dbReference>
<dbReference type="Pfam" id="PF16487">
    <property type="entry name" value="ArgoMid"/>
    <property type="match status" value="1"/>
</dbReference>
<evidence type="ECO:0000313" key="4">
    <source>
        <dbReference type="EMBL" id="RLM78498.1"/>
    </source>
</evidence>
<proteinExistence type="inferred from homology"/>
<sequence length="609" mass="67673">MTPSSAATNSPARKLHMLLAGSRRPHRLLLFDHAASARGSPARIGLPSRWLPLVGLRPRLAGFVCICPEDTPCGVNRAVMGELVSIHRQSDLNGCLPAYDGSKHLYTAAPLPFTCRTFEMKLQSDGQAQRSSMRLRQFKVVIKFMARVGLQPLGMNLTVEQEDEHQVALQALDIILREISIERFLPRVGKWNMIRKRMYDGGRVSNWTCVNFSCDVEDEIVRSFCHELVVVCQASGMDFLPDPVLPVVTADPKDVERTLKSFHKAMNMLKPQARELDLLIVILPNNKGSLYGNLKRICETELGLVSQCCLAKHVSKMRKQYLANIALKINVKGEEILYLVMLLKRRLPGVGDIPTIIFGAHVMHPGTSNSPSIVAIVASQDWPEVTNYAALASAQANGQELISDLFEVPHVDEIGAMSGGMIKDAVSNSQLYQACSYLEPDYNRSVTYVALQKHRHTRFFSDSKHNQSFDSSGNVLPGTVVDSYICHPNEFGFYLCSQIGTKGTIQPVHYHILWDENRFTADTFQCLTNYLCYTYARCTHSVSIVPPVNYARLMAKRGRLYMEPTASGTGDEGHAPSPSEDSSSVVARFCCASNRVPVLLLGWCAQNRG</sequence>
<gene>
    <name evidence="4" type="ORF">C2845_PM12G17200</name>
</gene>